<keyword evidence="2" id="KW-0812">Transmembrane</keyword>
<keyword evidence="2" id="KW-0472">Membrane</keyword>
<evidence type="ECO:0000313" key="3">
    <source>
        <dbReference type="EMBL" id="GAA4413625.1"/>
    </source>
</evidence>
<evidence type="ECO:0000256" key="2">
    <source>
        <dbReference type="SAM" id="Phobius"/>
    </source>
</evidence>
<evidence type="ECO:0008006" key="5">
    <source>
        <dbReference type="Google" id="ProtNLM"/>
    </source>
</evidence>
<organism evidence="3 4">
    <name type="scientific">Fodinibacter luteus</name>
    <dbReference type="NCBI Taxonomy" id="552064"/>
    <lineage>
        <taxon>Bacteria</taxon>
        <taxon>Bacillati</taxon>
        <taxon>Actinomycetota</taxon>
        <taxon>Actinomycetes</taxon>
        <taxon>Micrococcales</taxon>
        <taxon>Intrasporangiaceae</taxon>
        <taxon>Fodinibacter (ex Wang et al. 2009)</taxon>
    </lineage>
</organism>
<protein>
    <recommendedName>
        <fullName evidence="5">DUF2784 family protein</fullName>
    </recommendedName>
</protein>
<evidence type="ECO:0000313" key="4">
    <source>
        <dbReference type="Proteomes" id="UP001500945"/>
    </source>
</evidence>
<evidence type="ECO:0000256" key="1">
    <source>
        <dbReference type="SAM" id="MobiDB-lite"/>
    </source>
</evidence>
<accession>A0ABP8KS81</accession>
<reference evidence="4" key="1">
    <citation type="journal article" date="2019" name="Int. J. Syst. Evol. Microbiol.">
        <title>The Global Catalogue of Microorganisms (GCM) 10K type strain sequencing project: providing services to taxonomists for standard genome sequencing and annotation.</title>
        <authorList>
            <consortium name="The Broad Institute Genomics Platform"/>
            <consortium name="The Broad Institute Genome Sequencing Center for Infectious Disease"/>
            <person name="Wu L."/>
            <person name="Ma J."/>
        </authorList>
    </citation>
    <scope>NUCLEOTIDE SEQUENCE [LARGE SCALE GENOMIC DNA]</scope>
    <source>
        <strain evidence="4">JCM 17809</strain>
    </source>
</reference>
<keyword evidence="2" id="KW-1133">Transmembrane helix</keyword>
<feature type="region of interest" description="Disordered" evidence="1">
    <location>
        <begin position="108"/>
        <end position="144"/>
    </location>
</feature>
<dbReference type="Proteomes" id="UP001500945">
    <property type="component" value="Unassembled WGS sequence"/>
</dbReference>
<feature type="compositionally biased region" description="Basic and acidic residues" evidence="1">
    <location>
        <begin position="113"/>
        <end position="122"/>
    </location>
</feature>
<dbReference type="EMBL" id="BAABGM010000029">
    <property type="protein sequence ID" value="GAA4413625.1"/>
    <property type="molecule type" value="Genomic_DNA"/>
</dbReference>
<comment type="caution">
    <text evidence="3">The sequence shown here is derived from an EMBL/GenBank/DDBJ whole genome shotgun (WGS) entry which is preliminary data.</text>
</comment>
<sequence>MAIKVVHTLAWVSIESCVLYVLVAGMAGRTNKRVGLAAAVIAGESLVFSANGFRCPLTELAERYGAERGSVTDIYLPTWFAHRIPAIHAPLLIVMTYLHARNLRRSLPSSRTTPEHTGIDRTLHRRCAHPRVGPGQAASGPSVN</sequence>
<proteinExistence type="predicted"/>
<dbReference type="RefSeq" id="WP_345208692.1">
    <property type="nucleotide sequence ID" value="NZ_BAABGM010000029.1"/>
</dbReference>
<name>A0ABP8KS81_9MICO</name>
<keyword evidence="4" id="KW-1185">Reference proteome</keyword>
<feature type="transmembrane region" description="Helical" evidence="2">
    <location>
        <begin position="6"/>
        <end position="27"/>
    </location>
</feature>
<gene>
    <name evidence="3" type="ORF">GCM10023168_36590</name>
</gene>